<evidence type="ECO:0000313" key="2">
    <source>
        <dbReference type="EMBL" id="RLP76688.1"/>
    </source>
</evidence>
<dbReference type="AlphaFoldDB" id="A0A3L7AA44"/>
<proteinExistence type="predicted"/>
<name>A0A3L7AA44_9HYPH</name>
<feature type="region of interest" description="Disordered" evidence="1">
    <location>
        <begin position="19"/>
        <end position="61"/>
    </location>
</feature>
<sequence length="61" mass="6084">MTAPDEKAERLAAALRANLARRKSQARARKAAAPAPAPPADEDAAPAPVAGGVIVSKGEPG</sequence>
<feature type="compositionally biased region" description="Basic residues" evidence="1">
    <location>
        <begin position="19"/>
        <end position="30"/>
    </location>
</feature>
<keyword evidence="3" id="KW-1185">Reference proteome</keyword>
<protein>
    <submittedName>
        <fullName evidence="2">Uncharacterized protein</fullName>
    </submittedName>
</protein>
<organism evidence="2 3">
    <name type="scientific">Xanthobacter tagetidis</name>
    <dbReference type="NCBI Taxonomy" id="60216"/>
    <lineage>
        <taxon>Bacteria</taxon>
        <taxon>Pseudomonadati</taxon>
        <taxon>Pseudomonadota</taxon>
        <taxon>Alphaproteobacteria</taxon>
        <taxon>Hyphomicrobiales</taxon>
        <taxon>Xanthobacteraceae</taxon>
        <taxon>Xanthobacter</taxon>
    </lineage>
</organism>
<dbReference type="Proteomes" id="UP000269692">
    <property type="component" value="Unassembled WGS sequence"/>
</dbReference>
<accession>A0A3L7AA44</accession>
<dbReference type="RefSeq" id="WP_121624142.1">
    <property type="nucleotide sequence ID" value="NZ_JACIIW010000007.1"/>
</dbReference>
<gene>
    <name evidence="2" type="ORF">D9R14_14975</name>
</gene>
<reference evidence="2 3" key="1">
    <citation type="submission" date="2018-10" db="EMBL/GenBank/DDBJ databases">
        <title>Xanthobacter tagetidis genome sequencing and assembly.</title>
        <authorList>
            <person name="Maclea K.S."/>
            <person name="Goen A.E."/>
            <person name="Fatima S.A."/>
        </authorList>
    </citation>
    <scope>NUCLEOTIDE SEQUENCE [LARGE SCALE GENOMIC DNA]</scope>
    <source>
        <strain evidence="2 3">ATCC 700314</strain>
    </source>
</reference>
<evidence type="ECO:0000256" key="1">
    <source>
        <dbReference type="SAM" id="MobiDB-lite"/>
    </source>
</evidence>
<comment type="caution">
    <text evidence="2">The sequence shown here is derived from an EMBL/GenBank/DDBJ whole genome shotgun (WGS) entry which is preliminary data.</text>
</comment>
<evidence type="ECO:0000313" key="3">
    <source>
        <dbReference type="Proteomes" id="UP000269692"/>
    </source>
</evidence>
<dbReference type="EMBL" id="RCTF01000012">
    <property type="protein sequence ID" value="RLP76688.1"/>
    <property type="molecule type" value="Genomic_DNA"/>
</dbReference>